<dbReference type="PIRSF" id="PIRSF029171">
    <property type="entry name" value="Esterase_LipA"/>
    <property type="match status" value="1"/>
</dbReference>
<dbReference type="PANTHER" id="PTHR34853:SF1">
    <property type="entry name" value="LIPASE 5"/>
    <property type="match status" value="1"/>
</dbReference>
<feature type="chain" id="PRO_5022887174" evidence="2">
    <location>
        <begin position="26"/>
        <end position="425"/>
    </location>
</feature>
<proteinExistence type="predicted"/>
<feature type="region of interest" description="Disordered" evidence="1">
    <location>
        <begin position="29"/>
        <end position="53"/>
    </location>
</feature>
<reference evidence="3 4" key="1">
    <citation type="submission" date="2019-06" db="EMBL/GenBank/DDBJ databases">
        <title>Draft genome of Streptomyces sedi sp. JCM16909.</title>
        <authorList>
            <person name="Klykleung N."/>
            <person name="Tanasupawat S."/>
            <person name="Kudo T."/>
            <person name="Yuki M."/>
            <person name="Ohkuma M."/>
        </authorList>
    </citation>
    <scope>NUCLEOTIDE SEQUENCE [LARGE SCALE GENOMIC DNA]</scope>
    <source>
        <strain evidence="3 4">JCM 16909</strain>
    </source>
</reference>
<dbReference type="InterPro" id="IPR005152">
    <property type="entry name" value="Lipase_secreted"/>
</dbReference>
<dbReference type="InterPro" id="IPR029058">
    <property type="entry name" value="AB_hydrolase_fold"/>
</dbReference>
<feature type="signal peptide" evidence="2">
    <location>
        <begin position="1"/>
        <end position="25"/>
    </location>
</feature>
<dbReference type="GO" id="GO:0016042">
    <property type="term" value="P:lipid catabolic process"/>
    <property type="evidence" value="ECO:0007669"/>
    <property type="project" value="InterPro"/>
</dbReference>
<protein>
    <submittedName>
        <fullName evidence="3">Lipase</fullName>
    </submittedName>
</protein>
<dbReference type="OrthoDB" id="4857813at2"/>
<keyword evidence="2" id="KW-0732">Signal</keyword>
<dbReference type="SUPFAM" id="SSF53474">
    <property type="entry name" value="alpha/beta-Hydrolases"/>
    <property type="match status" value="1"/>
</dbReference>
<gene>
    <name evidence="3" type="ORF">FH715_07160</name>
</gene>
<dbReference type="Gene3D" id="1.10.260.160">
    <property type="match status" value="1"/>
</dbReference>
<dbReference type="AlphaFoldDB" id="A0A5C4V8Y5"/>
<evidence type="ECO:0000256" key="1">
    <source>
        <dbReference type="SAM" id="MobiDB-lite"/>
    </source>
</evidence>
<name>A0A5C4V8Y5_9ACTN</name>
<dbReference type="PANTHER" id="PTHR34853">
    <property type="match status" value="1"/>
</dbReference>
<accession>A0A5C4V8Y5</accession>
<dbReference type="Gene3D" id="3.40.50.1820">
    <property type="entry name" value="alpha/beta hydrolase"/>
    <property type="match status" value="1"/>
</dbReference>
<keyword evidence="4" id="KW-1185">Reference proteome</keyword>
<evidence type="ECO:0000313" key="4">
    <source>
        <dbReference type="Proteomes" id="UP000311713"/>
    </source>
</evidence>
<sequence>MRGVRKTWIAAAAGLVVAGAIPVVAAVAGDDEGSEDRPAAGAESGAESDEAERGALVDAEPLFALPDGEAAADELTENGFDASDTEHGVDLWRLTYRTVDAEGAPTTASGVLALPRDAGERLQLVSYAHGTEVDRASAPSVSRGFATAPTVAYASAGYAAVAPDYLGLGEGPGPHPWMDVPSETTASLDLLRAAREFAPREGRELEPEVLVTGFSQGASAALGLGRELREGGDDYFTLGALAPVSGGYDFAASQLPAVLDGRVDPRWAVAYGAYLLVAFDRLHDVYGAPEDVFRAPYADTVEDLFDGDHPGEEVMAGLPASLDELLTDEGRRLLAEPTGAMADALAELDGVCSDWDPEAPLTLFEATDDEQAVNENTDACLASFRAAGVDPGEVDLGEVDFEGSRHIGSHVAAIPEIIDWFHRVA</sequence>
<evidence type="ECO:0000313" key="3">
    <source>
        <dbReference type="EMBL" id="TNM32364.1"/>
    </source>
</evidence>
<organism evidence="3 4">
    <name type="scientific">Streptomyces sedi</name>
    <dbReference type="NCBI Taxonomy" id="555059"/>
    <lineage>
        <taxon>Bacteria</taxon>
        <taxon>Bacillati</taxon>
        <taxon>Actinomycetota</taxon>
        <taxon>Actinomycetes</taxon>
        <taxon>Kitasatosporales</taxon>
        <taxon>Streptomycetaceae</taxon>
        <taxon>Streptomyces</taxon>
    </lineage>
</organism>
<evidence type="ECO:0000256" key="2">
    <source>
        <dbReference type="SAM" id="SignalP"/>
    </source>
</evidence>
<dbReference type="EMBL" id="VDGT01000004">
    <property type="protein sequence ID" value="TNM32364.1"/>
    <property type="molecule type" value="Genomic_DNA"/>
</dbReference>
<dbReference type="Proteomes" id="UP000311713">
    <property type="component" value="Unassembled WGS sequence"/>
</dbReference>
<comment type="caution">
    <text evidence="3">The sequence shown here is derived from an EMBL/GenBank/DDBJ whole genome shotgun (WGS) entry which is preliminary data.</text>
</comment>
<dbReference type="GO" id="GO:0004806">
    <property type="term" value="F:triacylglycerol lipase activity"/>
    <property type="evidence" value="ECO:0007669"/>
    <property type="project" value="InterPro"/>
</dbReference>